<evidence type="ECO:0000313" key="9">
    <source>
        <dbReference type="EMBL" id="GIG35726.1"/>
    </source>
</evidence>
<keyword evidence="10" id="KW-1185">Reference proteome</keyword>
<dbReference type="PANTHER" id="PTHR45663">
    <property type="entry name" value="GEO12009P1"/>
    <property type="match status" value="1"/>
</dbReference>
<feature type="domain" description="Thioredoxin" evidence="8">
    <location>
        <begin position="55"/>
        <end position="163"/>
    </location>
</feature>
<dbReference type="AlphaFoldDB" id="A0A919U2Z0"/>
<dbReference type="InterPro" id="IPR013766">
    <property type="entry name" value="Thioredoxin_domain"/>
</dbReference>
<evidence type="ECO:0000256" key="1">
    <source>
        <dbReference type="ARBA" id="ARBA00008987"/>
    </source>
</evidence>
<feature type="region of interest" description="Disordered" evidence="7">
    <location>
        <begin position="1"/>
        <end position="33"/>
    </location>
</feature>
<reference evidence="9" key="1">
    <citation type="submission" date="2021-01" db="EMBL/GenBank/DDBJ databases">
        <title>Whole genome shotgun sequence of Cellulomonas pakistanensis NBRC 110800.</title>
        <authorList>
            <person name="Komaki H."/>
            <person name="Tamura T."/>
        </authorList>
    </citation>
    <scope>NUCLEOTIDE SEQUENCE</scope>
    <source>
        <strain evidence="9">NBRC 110800</strain>
    </source>
</reference>
<comment type="caution">
    <text evidence="9">The sequence shown here is derived from an EMBL/GenBank/DDBJ whole genome shotgun (WGS) entry which is preliminary data.</text>
</comment>
<sequence>MQPDARWRAAVTRRSRAAHPRGPGRRTPGSGRRTRAAAGILGGVRALYWRHIDNRRRLMATTELTADTIQKTITENDIVLVDFWADWCGPCKRFGPIFEQSSENHTDVVHAKVDTEAEQQLAAELQITSIPTLMAFREGILVFNQAGALPAPALEQVVDAVKALDMDDVRAQIAAAGAAQS</sequence>
<dbReference type="InterPro" id="IPR036249">
    <property type="entry name" value="Thioredoxin-like_sf"/>
</dbReference>
<evidence type="ECO:0000313" key="10">
    <source>
        <dbReference type="Proteomes" id="UP000642125"/>
    </source>
</evidence>
<keyword evidence="2" id="KW-0813">Transport</keyword>
<dbReference type="SUPFAM" id="SSF52833">
    <property type="entry name" value="Thioredoxin-like"/>
    <property type="match status" value="1"/>
</dbReference>
<name>A0A919U2Z0_9CELL</name>
<evidence type="ECO:0000256" key="5">
    <source>
        <dbReference type="ARBA" id="ARBA00023284"/>
    </source>
</evidence>
<evidence type="ECO:0000256" key="4">
    <source>
        <dbReference type="ARBA" id="ARBA00023157"/>
    </source>
</evidence>
<keyword evidence="5" id="KW-0676">Redox-active center</keyword>
<feature type="compositionally biased region" description="Basic residues" evidence="7">
    <location>
        <begin position="11"/>
        <end position="24"/>
    </location>
</feature>
<dbReference type="Pfam" id="PF00085">
    <property type="entry name" value="Thioredoxin"/>
    <property type="match status" value="1"/>
</dbReference>
<gene>
    <name evidence="9" type="ORF">Cpa01nite_11070</name>
</gene>
<dbReference type="PROSITE" id="PS00194">
    <property type="entry name" value="THIOREDOXIN_1"/>
    <property type="match status" value="1"/>
</dbReference>
<keyword evidence="3" id="KW-0249">Electron transport</keyword>
<dbReference type="Gene3D" id="3.40.30.10">
    <property type="entry name" value="Glutaredoxin"/>
    <property type="match status" value="1"/>
</dbReference>
<evidence type="ECO:0000259" key="8">
    <source>
        <dbReference type="PROSITE" id="PS51352"/>
    </source>
</evidence>
<dbReference type="GO" id="GO:0005829">
    <property type="term" value="C:cytosol"/>
    <property type="evidence" value="ECO:0007669"/>
    <property type="project" value="TreeGrafter"/>
</dbReference>
<evidence type="ECO:0000256" key="7">
    <source>
        <dbReference type="SAM" id="MobiDB-lite"/>
    </source>
</evidence>
<evidence type="ECO:0000256" key="2">
    <source>
        <dbReference type="ARBA" id="ARBA00022448"/>
    </source>
</evidence>
<dbReference type="InterPro" id="IPR017937">
    <property type="entry name" value="Thioredoxin_CS"/>
</dbReference>
<comment type="similarity">
    <text evidence="1">Belongs to the thioredoxin family.</text>
</comment>
<accession>A0A919U2Z0</accession>
<proteinExistence type="inferred from homology"/>
<dbReference type="NCBIfam" id="TIGR01068">
    <property type="entry name" value="thioredoxin"/>
    <property type="match status" value="1"/>
</dbReference>
<organism evidence="9 10">
    <name type="scientific">Cellulomonas pakistanensis</name>
    <dbReference type="NCBI Taxonomy" id="992287"/>
    <lineage>
        <taxon>Bacteria</taxon>
        <taxon>Bacillati</taxon>
        <taxon>Actinomycetota</taxon>
        <taxon>Actinomycetes</taxon>
        <taxon>Micrococcales</taxon>
        <taxon>Cellulomonadaceae</taxon>
        <taxon>Cellulomonas</taxon>
    </lineage>
</organism>
<protein>
    <recommendedName>
        <fullName evidence="6">Thioredoxin</fullName>
    </recommendedName>
</protein>
<dbReference type="EMBL" id="BONO01000006">
    <property type="protein sequence ID" value="GIG35726.1"/>
    <property type="molecule type" value="Genomic_DNA"/>
</dbReference>
<dbReference type="PANTHER" id="PTHR45663:SF40">
    <property type="entry name" value="THIOREDOXIN 2"/>
    <property type="match status" value="1"/>
</dbReference>
<dbReference type="InterPro" id="IPR005746">
    <property type="entry name" value="Thioredoxin"/>
</dbReference>
<dbReference type="Proteomes" id="UP000642125">
    <property type="component" value="Unassembled WGS sequence"/>
</dbReference>
<dbReference type="PRINTS" id="PR00421">
    <property type="entry name" value="THIOREDOXIN"/>
</dbReference>
<dbReference type="CDD" id="cd02947">
    <property type="entry name" value="TRX_family"/>
    <property type="match status" value="1"/>
</dbReference>
<dbReference type="FunFam" id="3.40.30.10:FF:000155">
    <property type="entry name" value="Thioredoxin"/>
    <property type="match status" value="1"/>
</dbReference>
<dbReference type="PROSITE" id="PS51352">
    <property type="entry name" value="THIOREDOXIN_2"/>
    <property type="match status" value="1"/>
</dbReference>
<keyword evidence="4" id="KW-1015">Disulfide bond</keyword>
<dbReference type="GO" id="GO:0015035">
    <property type="term" value="F:protein-disulfide reductase activity"/>
    <property type="evidence" value="ECO:0007669"/>
    <property type="project" value="UniProtKB-UniRule"/>
</dbReference>
<evidence type="ECO:0000256" key="3">
    <source>
        <dbReference type="ARBA" id="ARBA00022982"/>
    </source>
</evidence>
<evidence type="ECO:0000256" key="6">
    <source>
        <dbReference type="NCBIfam" id="TIGR01068"/>
    </source>
</evidence>